<dbReference type="PROSITE" id="PS51808">
    <property type="entry name" value="CHCH"/>
    <property type="match status" value="1"/>
</dbReference>
<dbReference type="FunFam" id="1.10.287.2900:FF:000002">
    <property type="entry name" value="Mitochondrial intermembrane space import and assembly protein"/>
    <property type="match status" value="1"/>
</dbReference>
<evidence type="ECO:0000256" key="7">
    <source>
        <dbReference type="ARBA" id="ARBA00022792"/>
    </source>
</evidence>
<evidence type="ECO:0000256" key="19">
    <source>
        <dbReference type="ARBA" id="ARBA00033150"/>
    </source>
</evidence>
<sequence length="314" mass="34846">MLRQSTTRRATLLFRSSTTASTSNSCAVSSRIAAQRRFASTEGGNAFVPNPPSQKQRSWRNRLVRLGLAGGAIYFYNTSSVFAEEPTLSLRPQPIDAQDAPTLSTLSEKAGIQQPQQTQPVSTDVQEASQPNSEPQQEGNLEDLESQAGQEGAFNPETGEINWDCPCLGGMAHGPCGEEFKAAFSCFVYSTEEPKGMDCIEKFKGMQDCFRLHPDIYGSELQEDEVDEQLTEQIAQRDREEQAQKEQQQQQQPPEGKITLQDPAVSSLNEAEKHAEIEEIRKASEPQPSQQEEELVPRSWHESNGDGLPKKTEK</sequence>
<organism evidence="22 23">
    <name type="scientific">Talaromyces atroroseus</name>
    <dbReference type="NCBI Taxonomy" id="1441469"/>
    <lineage>
        <taxon>Eukaryota</taxon>
        <taxon>Fungi</taxon>
        <taxon>Dikarya</taxon>
        <taxon>Ascomycota</taxon>
        <taxon>Pezizomycotina</taxon>
        <taxon>Eurotiomycetes</taxon>
        <taxon>Eurotiomycetidae</taxon>
        <taxon>Eurotiales</taxon>
        <taxon>Trichocomaceae</taxon>
        <taxon>Talaromyces</taxon>
        <taxon>Talaromyces sect. Trachyspermi</taxon>
    </lineage>
</organism>
<comment type="function">
    <text evidence="18">Required for the import and folding of small cysteine-containing proteins (small Tim) in the mitochondrial intermembrane space (IMS). Forms a redox cycle with ERV1 that involves a disulfide relay system. Precursor proteins to be imported into the IMS are translocated in their reduced form into the mitochondria. The oxidized form of MIA40 forms a transient intermolecular disulfide bridge with the reduced precursor protein, resulting in oxidation of the precursor protein that now contains an intramolecular disulfide bond and is able to undergo folding in the IMS.</text>
</comment>
<dbReference type="AlphaFoldDB" id="A0A1Q5Q659"/>
<evidence type="ECO:0000256" key="16">
    <source>
        <dbReference type="ARBA" id="ARBA00023157"/>
    </source>
</evidence>
<evidence type="ECO:0000256" key="8">
    <source>
        <dbReference type="ARBA" id="ARBA00022927"/>
    </source>
</evidence>
<dbReference type="Pfam" id="PF06747">
    <property type="entry name" value="CHCH"/>
    <property type="match status" value="1"/>
</dbReference>
<gene>
    <name evidence="22" type="ORF">UA08_09350</name>
</gene>
<keyword evidence="11" id="KW-1133">Transmembrane helix</keyword>
<evidence type="ECO:0000256" key="1">
    <source>
        <dbReference type="ARBA" id="ARBA00001947"/>
    </source>
</evidence>
<dbReference type="GO" id="GO:0015035">
    <property type="term" value="F:protein-disulfide reductase activity"/>
    <property type="evidence" value="ECO:0007669"/>
    <property type="project" value="InterPro"/>
</dbReference>
<keyword evidence="17" id="KW-0676">Redox-active center</keyword>
<dbReference type="GO" id="GO:0045041">
    <property type="term" value="P:protein import into mitochondrial intermembrane space"/>
    <property type="evidence" value="ECO:0007669"/>
    <property type="project" value="InterPro"/>
</dbReference>
<feature type="compositionally biased region" description="Low complexity" evidence="20">
    <location>
        <begin position="245"/>
        <end position="255"/>
    </location>
</feature>
<comment type="subcellular location">
    <subcellularLocation>
        <location evidence="3">Mitochondrion inner membrane</location>
        <topology evidence="3">Single-pass type II membrane protein</topology>
        <orientation evidence="3">Intermembrane side</orientation>
    </subcellularLocation>
</comment>
<evidence type="ECO:0000256" key="11">
    <source>
        <dbReference type="ARBA" id="ARBA00022989"/>
    </source>
</evidence>
<name>A0A1Q5Q659_TALAT</name>
<keyword evidence="7" id="KW-0999">Mitochondrion inner membrane</keyword>
<proteinExistence type="predicted"/>
<evidence type="ECO:0000313" key="23">
    <source>
        <dbReference type="Proteomes" id="UP000214365"/>
    </source>
</evidence>
<evidence type="ECO:0000256" key="14">
    <source>
        <dbReference type="ARBA" id="ARBA00023128"/>
    </source>
</evidence>
<evidence type="ECO:0000256" key="10">
    <source>
        <dbReference type="ARBA" id="ARBA00022968"/>
    </source>
</evidence>
<comment type="caution">
    <text evidence="22">The sequence shown here is derived from an EMBL/GenBank/DDBJ whole genome shotgun (WGS) entry which is preliminary data.</text>
</comment>
<evidence type="ECO:0000256" key="6">
    <source>
        <dbReference type="ARBA" id="ARBA00022692"/>
    </source>
</evidence>
<dbReference type="Proteomes" id="UP000214365">
    <property type="component" value="Unassembled WGS sequence"/>
</dbReference>
<feature type="region of interest" description="Disordered" evidence="20">
    <location>
        <begin position="109"/>
        <end position="157"/>
    </location>
</feature>
<reference evidence="22 23" key="1">
    <citation type="submission" date="2015-06" db="EMBL/GenBank/DDBJ databases">
        <title>Talaromyces atroroseus IBT 11181 draft genome.</title>
        <authorList>
            <person name="Rasmussen K.B."/>
            <person name="Rasmussen S."/>
            <person name="Petersen B."/>
            <person name="Sicheritz-Ponten T."/>
            <person name="Mortensen U.H."/>
            <person name="Thrane U."/>
        </authorList>
    </citation>
    <scope>NUCLEOTIDE SEQUENCE [LARGE SCALE GENOMIC DNA]</scope>
    <source>
        <strain evidence="22 23">IBT 11181</strain>
    </source>
</reference>
<evidence type="ECO:0000256" key="5">
    <source>
        <dbReference type="ARBA" id="ARBA00022448"/>
    </source>
</evidence>
<feature type="compositionally biased region" description="Basic and acidic residues" evidence="20">
    <location>
        <begin position="295"/>
        <end position="314"/>
    </location>
</feature>
<keyword evidence="10" id="KW-0735">Signal-anchor</keyword>
<feature type="compositionally biased region" description="Basic and acidic residues" evidence="20">
    <location>
        <begin position="235"/>
        <end position="244"/>
    </location>
</feature>
<evidence type="ECO:0000256" key="20">
    <source>
        <dbReference type="SAM" id="MobiDB-lite"/>
    </source>
</evidence>
<evidence type="ECO:0000256" key="15">
    <source>
        <dbReference type="ARBA" id="ARBA00023136"/>
    </source>
</evidence>
<feature type="region of interest" description="Disordered" evidence="20">
    <location>
        <begin position="220"/>
        <end position="314"/>
    </location>
</feature>
<comment type="cofactor">
    <cofactor evidence="1">
        <name>Zn(2+)</name>
        <dbReference type="ChEBI" id="CHEBI:29105"/>
    </cofactor>
</comment>
<evidence type="ECO:0000256" key="2">
    <source>
        <dbReference type="ARBA" id="ARBA00001973"/>
    </source>
</evidence>
<keyword evidence="14" id="KW-0496">Mitochondrion</keyword>
<keyword evidence="9" id="KW-0809">Transit peptide</keyword>
<dbReference type="Gene3D" id="1.10.287.2900">
    <property type="match status" value="1"/>
</dbReference>
<dbReference type="InterPro" id="IPR039289">
    <property type="entry name" value="CHCHD4"/>
</dbReference>
<evidence type="ECO:0000256" key="12">
    <source>
        <dbReference type="ARBA" id="ARBA00023002"/>
    </source>
</evidence>
<dbReference type="PANTHER" id="PTHR21622:SF0">
    <property type="entry name" value="COILED-COIL-HELIX-COILED-COIL-HELIX DOMAIN CONTAINING 4"/>
    <property type="match status" value="1"/>
</dbReference>
<feature type="compositionally biased region" description="Polar residues" evidence="20">
    <location>
        <begin position="109"/>
        <end position="139"/>
    </location>
</feature>
<dbReference type="GeneID" id="31009106"/>
<dbReference type="InterPro" id="IPR010625">
    <property type="entry name" value="CHCH"/>
</dbReference>
<comment type="cofactor">
    <cofactor evidence="2">
        <name>Cu(2+)</name>
        <dbReference type="ChEBI" id="CHEBI:29036"/>
    </cofactor>
</comment>
<keyword evidence="8" id="KW-0653">Protein transport</keyword>
<feature type="compositionally biased region" description="Acidic residues" evidence="20">
    <location>
        <begin position="221"/>
        <end position="230"/>
    </location>
</feature>
<dbReference type="RefSeq" id="XP_020115466.1">
    <property type="nucleotide sequence ID" value="XM_020265276.1"/>
</dbReference>
<dbReference type="OrthoDB" id="7481291at2759"/>
<evidence type="ECO:0000256" key="4">
    <source>
        <dbReference type="ARBA" id="ARBA00013714"/>
    </source>
</evidence>
<evidence type="ECO:0000256" key="18">
    <source>
        <dbReference type="ARBA" id="ARBA00024980"/>
    </source>
</evidence>
<keyword evidence="15" id="KW-0472">Membrane</keyword>
<evidence type="ECO:0000256" key="3">
    <source>
        <dbReference type="ARBA" id="ARBA00004164"/>
    </source>
</evidence>
<keyword evidence="16" id="KW-1015">Disulfide bond</keyword>
<protein>
    <recommendedName>
        <fullName evidence="4">Mitochondrial intermembrane space import and assembly protein 40</fullName>
    </recommendedName>
    <alternativeName>
        <fullName evidence="19">Mitochondrial import inner membrane translocase TIM40</fullName>
    </alternativeName>
</protein>
<evidence type="ECO:0000313" key="22">
    <source>
        <dbReference type="EMBL" id="OKL55345.1"/>
    </source>
</evidence>
<keyword evidence="13" id="KW-0811">Translocation</keyword>
<dbReference type="GO" id="GO:0005758">
    <property type="term" value="C:mitochondrial intermembrane space"/>
    <property type="evidence" value="ECO:0007669"/>
    <property type="project" value="TreeGrafter"/>
</dbReference>
<keyword evidence="5" id="KW-0813">Transport</keyword>
<feature type="domain" description="CHCH" evidence="21">
    <location>
        <begin position="176"/>
        <end position="211"/>
    </location>
</feature>
<keyword evidence="6" id="KW-0812">Transmembrane</keyword>
<dbReference type="EMBL" id="LFMY01000022">
    <property type="protein sequence ID" value="OKL55345.1"/>
    <property type="molecule type" value="Genomic_DNA"/>
</dbReference>
<evidence type="ECO:0000256" key="17">
    <source>
        <dbReference type="ARBA" id="ARBA00023284"/>
    </source>
</evidence>
<dbReference type="PANTHER" id="PTHR21622">
    <property type="entry name" value="COILED-COIL-HELIX-COILED-COIL-HELIX DOMAIN CONTAINING 4"/>
    <property type="match status" value="1"/>
</dbReference>
<accession>A0A1Q5Q659</accession>
<evidence type="ECO:0000256" key="9">
    <source>
        <dbReference type="ARBA" id="ARBA00022946"/>
    </source>
</evidence>
<dbReference type="GO" id="GO:0005743">
    <property type="term" value="C:mitochondrial inner membrane"/>
    <property type="evidence" value="ECO:0007669"/>
    <property type="project" value="UniProtKB-SubCell"/>
</dbReference>
<feature type="compositionally biased region" description="Basic and acidic residues" evidence="20">
    <location>
        <begin position="270"/>
        <end position="284"/>
    </location>
</feature>
<evidence type="ECO:0000256" key="13">
    <source>
        <dbReference type="ARBA" id="ARBA00023010"/>
    </source>
</evidence>
<dbReference type="STRING" id="1441469.A0A1Q5Q659"/>
<evidence type="ECO:0000259" key="21">
    <source>
        <dbReference type="Pfam" id="PF06747"/>
    </source>
</evidence>
<keyword evidence="23" id="KW-1185">Reference proteome</keyword>
<keyword evidence="12" id="KW-0560">Oxidoreductase</keyword>